<evidence type="ECO:0000259" key="14">
    <source>
        <dbReference type="PROSITE" id="PS50112"/>
    </source>
</evidence>
<keyword evidence="4 10" id="KW-0597">Phosphoprotein</keyword>
<feature type="domain" description="PAC" evidence="15">
    <location>
        <begin position="563"/>
        <end position="613"/>
    </location>
</feature>
<dbReference type="Gene3D" id="3.30.450.40">
    <property type="match status" value="1"/>
</dbReference>
<keyword evidence="7" id="KW-0418">Kinase</keyword>
<evidence type="ECO:0000313" key="17">
    <source>
        <dbReference type="Proteomes" id="UP001240150"/>
    </source>
</evidence>
<evidence type="ECO:0000256" key="8">
    <source>
        <dbReference type="ARBA" id="ARBA00022840"/>
    </source>
</evidence>
<keyword evidence="8" id="KW-0067">ATP-binding</keyword>
<dbReference type="InterPro" id="IPR011006">
    <property type="entry name" value="CheY-like_superfamily"/>
</dbReference>
<dbReference type="InterPro" id="IPR036097">
    <property type="entry name" value="HisK_dim/P_sf"/>
</dbReference>
<dbReference type="InterPro" id="IPR029016">
    <property type="entry name" value="GAF-like_dom_sf"/>
</dbReference>
<evidence type="ECO:0000256" key="2">
    <source>
        <dbReference type="ARBA" id="ARBA00004236"/>
    </source>
</evidence>
<evidence type="ECO:0000259" key="15">
    <source>
        <dbReference type="PROSITE" id="PS50113"/>
    </source>
</evidence>
<dbReference type="InterPro" id="IPR004358">
    <property type="entry name" value="Sig_transdc_His_kin-like_C"/>
</dbReference>
<dbReference type="Pfam" id="PF02518">
    <property type="entry name" value="HATPase_c"/>
    <property type="match status" value="1"/>
</dbReference>
<dbReference type="EMBL" id="CP126980">
    <property type="protein sequence ID" value="WIM93074.1"/>
    <property type="molecule type" value="Genomic_DNA"/>
</dbReference>
<dbReference type="Pfam" id="PF00072">
    <property type="entry name" value="Response_reg"/>
    <property type="match status" value="1"/>
</dbReference>
<keyword evidence="6" id="KW-0547">Nucleotide-binding</keyword>
<dbReference type="InterPro" id="IPR003594">
    <property type="entry name" value="HATPase_dom"/>
</dbReference>
<dbReference type="SMART" id="SM00448">
    <property type="entry name" value="REC"/>
    <property type="match status" value="1"/>
</dbReference>
<dbReference type="InterPro" id="IPR000014">
    <property type="entry name" value="PAS"/>
</dbReference>
<evidence type="ECO:0000256" key="11">
    <source>
        <dbReference type="SAM" id="Phobius"/>
    </source>
</evidence>
<sequence length="1019" mass="108078">MGVPMVATLAITALYFLILLWLAWQYLRHRDPLLPAVMSVIAAVAMLFVLTVVQLLVGSPPRPFTVLFSLLLLGQPFFVVRMISRVRPVPTWGLVAALAAWVATAVPVTVLPQPMPHAAALVVVGTFFAVEVAAAGLLAAEARRRGGAARQRLGYAAAGTASFGVALLLAGSEMAGSVVTLVSRAVALLSAVMYLLAFAPPRWLRQHWSTVAAYAVMRQLLDAPVDEPPERTWQRYCEGARTVLGPDEVAVVSPTAEGGVCPMAGTRLPSTPGTYPAEDLDRLLDHPPNTVDALAGWTHPPRLAADLARASGTRFVTAAPMTLGGRVGALLMLNRYRVLFAEDDVALVAGLAAQAAAVAGRATVLAAQQRLAVIVESSHDAIVSRDLDGIVTSWNSAAEQLYGYTAAEMVGRPGTAIVPPENREAEAAMLTRAMRGERVERQNLTRRRKDGTDITVALTVSPITLPDGTVVGVASISRDVSERQRAAAMFRGLLEAAPDAMLGITRDGTITLLNAQAAGMFGYRREELLGQCVDRLLPPDTREASARQRVDYFADPVPQRMGAGIPLTAVRKDGTEFPAEISLSALETDEGTIVSIAVRDLTERLQAQAERDRLAAAAEHAAVERRLQHTRRLESLGQLAGGVAHDFNNLLGVISSYTELLLDTVDDPAARADLGRIAHAAERAAGLTKQLLVFGRRDITQAQVLNLNHVVGDVEEMLRRTLGEHIHLITDLDRRAAPVNADPSQLEQILLNLAVNARDAMPTGGTLSIDTTNVDLTTGDDVPGTLPPGRYVRLRVSDTGTGMAPEVLERAFEPFYTTKPPGAGSGLGLATVYGLATAAGGDVRLQSEPGIGTTVTVLLPATSASPAAPGAAGGPSAAAPATQQTILLVEDEDALREVTARILTRAGYHVLTAADGTAAVHTAATHPAPIHLLLSDVIMPGMTGNQVAAHIRAIHPETPVLYMSGYAQPFLAENGTLPPDVTIVEKPFTSQQLLTHIRRILEPRQATHADPAAPRGSQR</sequence>
<dbReference type="InterPro" id="IPR036890">
    <property type="entry name" value="HATPase_C_sf"/>
</dbReference>
<dbReference type="NCBIfam" id="TIGR00229">
    <property type="entry name" value="sensory_box"/>
    <property type="match status" value="2"/>
</dbReference>
<feature type="domain" description="PAC" evidence="15">
    <location>
        <begin position="437"/>
        <end position="492"/>
    </location>
</feature>
<dbReference type="CDD" id="cd00130">
    <property type="entry name" value="PAS"/>
    <property type="match status" value="2"/>
</dbReference>
<feature type="transmembrane region" description="Helical" evidence="11">
    <location>
        <begin position="36"/>
        <end position="57"/>
    </location>
</feature>
<evidence type="ECO:0000259" key="12">
    <source>
        <dbReference type="PROSITE" id="PS50109"/>
    </source>
</evidence>
<dbReference type="SUPFAM" id="SSF55785">
    <property type="entry name" value="PYP-like sensor domain (PAS domain)"/>
    <property type="match status" value="2"/>
</dbReference>
<evidence type="ECO:0000256" key="7">
    <source>
        <dbReference type="ARBA" id="ARBA00022777"/>
    </source>
</evidence>
<feature type="domain" description="PAS" evidence="14">
    <location>
        <begin position="486"/>
        <end position="543"/>
    </location>
</feature>
<dbReference type="Proteomes" id="UP001240150">
    <property type="component" value="Chromosome"/>
</dbReference>
<dbReference type="InterPro" id="IPR013767">
    <property type="entry name" value="PAS_fold"/>
</dbReference>
<dbReference type="SMART" id="SM00091">
    <property type="entry name" value="PAS"/>
    <property type="match status" value="2"/>
</dbReference>
<evidence type="ECO:0000256" key="9">
    <source>
        <dbReference type="ARBA" id="ARBA00023012"/>
    </source>
</evidence>
<dbReference type="SUPFAM" id="SSF47384">
    <property type="entry name" value="Homodimeric domain of signal transducing histidine kinase"/>
    <property type="match status" value="1"/>
</dbReference>
<dbReference type="InterPro" id="IPR035965">
    <property type="entry name" value="PAS-like_dom_sf"/>
</dbReference>
<evidence type="ECO:0000256" key="10">
    <source>
        <dbReference type="PROSITE-ProRule" id="PRU00169"/>
    </source>
</evidence>
<organism evidence="16 17">
    <name type="scientific">Actinoplanes oblitus</name>
    <dbReference type="NCBI Taxonomy" id="3040509"/>
    <lineage>
        <taxon>Bacteria</taxon>
        <taxon>Bacillati</taxon>
        <taxon>Actinomycetota</taxon>
        <taxon>Actinomycetes</taxon>
        <taxon>Micromonosporales</taxon>
        <taxon>Micromonosporaceae</taxon>
        <taxon>Actinoplanes</taxon>
    </lineage>
</organism>
<evidence type="ECO:0000313" key="16">
    <source>
        <dbReference type="EMBL" id="WIM93074.1"/>
    </source>
</evidence>
<reference evidence="16 17" key="1">
    <citation type="submission" date="2023-06" db="EMBL/GenBank/DDBJ databases">
        <authorList>
            <person name="Yushchuk O."/>
            <person name="Binda E."/>
            <person name="Ruckert-Reed C."/>
            <person name="Fedorenko V."/>
            <person name="Kalinowski J."/>
            <person name="Marinelli F."/>
        </authorList>
    </citation>
    <scope>NUCLEOTIDE SEQUENCE [LARGE SCALE GENOMIC DNA]</scope>
    <source>
        <strain evidence="16 17">NRRL 3884</strain>
    </source>
</reference>
<feature type="transmembrane region" description="Helical" evidence="11">
    <location>
        <begin position="63"/>
        <end position="80"/>
    </location>
</feature>
<evidence type="ECO:0000256" key="5">
    <source>
        <dbReference type="ARBA" id="ARBA00022679"/>
    </source>
</evidence>
<dbReference type="SMART" id="SM00086">
    <property type="entry name" value="PAC"/>
    <property type="match status" value="2"/>
</dbReference>
<feature type="transmembrane region" description="Helical" evidence="11">
    <location>
        <begin position="92"/>
        <end position="112"/>
    </location>
</feature>
<dbReference type="PRINTS" id="PR00344">
    <property type="entry name" value="BCTRLSENSOR"/>
</dbReference>
<feature type="transmembrane region" description="Helical" evidence="11">
    <location>
        <begin position="6"/>
        <end position="24"/>
    </location>
</feature>
<evidence type="ECO:0000256" key="3">
    <source>
        <dbReference type="ARBA" id="ARBA00012438"/>
    </source>
</evidence>
<dbReference type="InterPro" id="IPR000700">
    <property type="entry name" value="PAS-assoc_C"/>
</dbReference>
<dbReference type="InterPro" id="IPR001610">
    <property type="entry name" value="PAC"/>
</dbReference>
<keyword evidence="17" id="KW-1185">Reference proteome</keyword>
<dbReference type="SMART" id="SM00387">
    <property type="entry name" value="HATPase_c"/>
    <property type="match status" value="1"/>
</dbReference>
<evidence type="ECO:0000256" key="6">
    <source>
        <dbReference type="ARBA" id="ARBA00022741"/>
    </source>
</evidence>
<feature type="transmembrane region" description="Helical" evidence="11">
    <location>
        <begin position="152"/>
        <end position="172"/>
    </location>
</feature>
<dbReference type="Gene3D" id="3.30.450.20">
    <property type="entry name" value="PAS domain"/>
    <property type="match status" value="2"/>
</dbReference>
<accession>A0ABY8W9L1</accession>
<dbReference type="InterPro" id="IPR005467">
    <property type="entry name" value="His_kinase_dom"/>
</dbReference>
<dbReference type="Pfam" id="PF13426">
    <property type="entry name" value="PAS_9"/>
    <property type="match status" value="1"/>
</dbReference>
<dbReference type="Pfam" id="PF00512">
    <property type="entry name" value="HisKA"/>
    <property type="match status" value="1"/>
</dbReference>
<comment type="subcellular location">
    <subcellularLocation>
        <location evidence="2">Cell membrane</location>
    </subcellularLocation>
</comment>
<dbReference type="PANTHER" id="PTHR43065">
    <property type="entry name" value="SENSOR HISTIDINE KINASE"/>
    <property type="match status" value="1"/>
</dbReference>
<comment type="catalytic activity">
    <reaction evidence="1">
        <text>ATP + protein L-histidine = ADP + protein N-phospho-L-histidine.</text>
        <dbReference type="EC" id="2.7.13.3"/>
    </reaction>
</comment>
<dbReference type="PROSITE" id="PS50109">
    <property type="entry name" value="HIS_KIN"/>
    <property type="match status" value="1"/>
</dbReference>
<gene>
    <name evidence="16" type="ORF">ACTOB_005040</name>
</gene>
<feature type="modified residue" description="4-aspartylphosphate" evidence="10">
    <location>
        <position position="936"/>
    </location>
</feature>
<dbReference type="InterPro" id="IPR003661">
    <property type="entry name" value="HisK_dim/P_dom"/>
</dbReference>
<dbReference type="SUPFAM" id="SSF55874">
    <property type="entry name" value="ATPase domain of HSP90 chaperone/DNA topoisomerase II/histidine kinase"/>
    <property type="match status" value="1"/>
</dbReference>
<dbReference type="Pfam" id="PF01590">
    <property type="entry name" value="GAF"/>
    <property type="match status" value="1"/>
</dbReference>
<feature type="domain" description="PAS" evidence="14">
    <location>
        <begin position="367"/>
        <end position="437"/>
    </location>
</feature>
<keyword evidence="11" id="KW-0812">Transmembrane</keyword>
<evidence type="ECO:0000259" key="13">
    <source>
        <dbReference type="PROSITE" id="PS50110"/>
    </source>
</evidence>
<evidence type="ECO:0000256" key="4">
    <source>
        <dbReference type="ARBA" id="ARBA00022553"/>
    </source>
</evidence>
<dbReference type="PROSITE" id="PS50112">
    <property type="entry name" value="PAS"/>
    <property type="match status" value="2"/>
</dbReference>
<dbReference type="SUPFAM" id="SSF52172">
    <property type="entry name" value="CheY-like"/>
    <property type="match status" value="1"/>
</dbReference>
<dbReference type="EC" id="2.7.13.3" evidence="3"/>
<feature type="transmembrane region" description="Helical" evidence="11">
    <location>
        <begin position="118"/>
        <end position="140"/>
    </location>
</feature>
<dbReference type="SMART" id="SM00388">
    <property type="entry name" value="HisKA"/>
    <property type="match status" value="1"/>
</dbReference>
<dbReference type="SUPFAM" id="SSF55781">
    <property type="entry name" value="GAF domain-like"/>
    <property type="match status" value="1"/>
</dbReference>
<evidence type="ECO:0000256" key="1">
    <source>
        <dbReference type="ARBA" id="ARBA00000085"/>
    </source>
</evidence>
<dbReference type="InterPro" id="IPR003018">
    <property type="entry name" value="GAF"/>
</dbReference>
<dbReference type="PROSITE" id="PS50113">
    <property type="entry name" value="PAC"/>
    <property type="match status" value="2"/>
</dbReference>
<dbReference type="PANTHER" id="PTHR43065:SF46">
    <property type="entry name" value="C4-DICARBOXYLATE TRANSPORT SENSOR PROTEIN DCTB"/>
    <property type="match status" value="1"/>
</dbReference>
<keyword evidence="9" id="KW-0902">Two-component regulatory system</keyword>
<dbReference type="Gene3D" id="1.10.287.130">
    <property type="match status" value="1"/>
</dbReference>
<keyword evidence="5" id="KW-0808">Transferase</keyword>
<name>A0ABY8W9L1_9ACTN</name>
<proteinExistence type="predicted"/>
<dbReference type="Gene3D" id="3.30.565.10">
    <property type="entry name" value="Histidine kinase-like ATPase, C-terminal domain"/>
    <property type="match status" value="1"/>
</dbReference>
<dbReference type="CDD" id="cd00082">
    <property type="entry name" value="HisKA"/>
    <property type="match status" value="1"/>
</dbReference>
<feature type="domain" description="Response regulatory" evidence="13">
    <location>
        <begin position="885"/>
        <end position="1001"/>
    </location>
</feature>
<keyword evidence="11" id="KW-1133">Transmembrane helix</keyword>
<keyword evidence="11" id="KW-0472">Membrane</keyword>
<dbReference type="InterPro" id="IPR001789">
    <property type="entry name" value="Sig_transdc_resp-reg_receiver"/>
</dbReference>
<dbReference type="PROSITE" id="PS50110">
    <property type="entry name" value="RESPONSE_REGULATORY"/>
    <property type="match status" value="1"/>
</dbReference>
<protein>
    <recommendedName>
        <fullName evidence="3">histidine kinase</fullName>
        <ecNumber evidence="3">2.7.13.3</ecNumber>
    </recommendedName>
</protein>
<feature type="domain" description="Histidine kinase" evidence="12">
    <location>
        <begin position="642"/>
        <end position="863"/>
    </location>
</feature>
<dbReference type="Pfam" id="PF00989">
    <property type="entry name" value="PAS"/>
    <property type="match status" value="1"/>
</dbReference>
<dbReference type="RefSeq" id="WP_284914282.1">
    <property type="nucleotide sequence ID" value="NZ_CP126980.1"/>
</dbReference>
<dbReference type="Gene3D" id="3.40.50.2300">
    <property type="match status" value="1"/>
</dbReference>